<evidence type="ECO:0000256" key="2">
    <source>
        <dbReference type="ARBA" id="ARBA00022692"/>
    </source>
</evidence>
<feature type="transmembrane region" description="Helical" evidence="8">
    <location>
        <begin position="134"/>
        <end position="151"/>
    </location>
</feature>
<dbReference type="AlphaFoldDB" id="A0A8C5WI90"/>
<dbReference type="Gene3D" id="1.20.1070.10">
    <property type="entry name" value="Rhodopsin 7-helix transmembrane proteins"/>
    <property type="match status" value="1"/>
</dbReference>
<evidence type="ECO:0000256" key="4">
    <source>
        <dbReference type="ARBA" id="ARBA00023040"/>
    </source>
</evidence>
<feature type="transmembrane region" description="Helical" evidence="8">
    <location>
        <begin position="266"/>
        <end position="286"/>
    </location>
</feature>
<comment type="subcellular location">
    <subcellularLocation>
        <location evidence="1">Membrane</location>
        <topology evidence="1">Multi-pass membrane protein</topology>
    </subcellularLocation>
</comment>
<keyword evidence="7" id="KW-0807">Transducer</keyword>
<dbReference type="SUPFAM" id="SSF81321">
    <property type="entry name" value="Family A G protein-coupled receptor-like"/>
    <property type="match status" value="1"/>
</dbReference>
<dbReference type="FunFam" id="1.20.1070.10:FF:000003">
    <property type="entry name" value="Olfactory receptor"/>
    <property type="match status" value="1"/>
</dbReference>
<keyword evidence="2 8" id="KW-0812">Transmembrane</keyword>
<feature type="transmembrane region" description="Helical" evidence="8">
    <location>
        <begin position="190"/>
        <end position="214"/>
    </location>
</feature>
<dbReference type="PRINTS" id="PR00237">
    <property type="entry name" value="GPCRRHODOPSN"/>
</dbReference>
<feature type="transmembrane region" description="Helical" evidence="8">
    <location>
        <begin position="235"/>
        <end position="254"/>
    </location>
</feature>
<keyword evidence="5 8" id="KW-0472">Membrane</keyword>
<dbReference type="PROSITE" id="PS50262">
    <property type="entry name" value="G_PROTEIN_RECEP_F1_2"/>
    <property type="match status" value="1"/>
</dbReference>
<dbReference type="InterPro" id="IPR000725">
    <property type="entry name" value="Olfact_rcpt"/>
</dbReference>
<evidence type="ECO:0000313" key="11">
    <source>
        <dbReference type="Proteomes" id="UP000694569"/>
    </source>
</evidence>
<name>A0A8C5WI90_9ANUR</name>
<proteinExistence type="predicted"/>
<evidence type="ECO:0000256" key="7">
    <source>
        <dbReference type="ARBA" id="ARBA00023224"/>
    </source>
</evidence>
<dbReference type="GO" id="GO:0016020">
    <property type="term" value="C:membrane"/>
    <property type="evidence" value="ECO:0007669"/>
    <property type="project" value="UniProtKB-SubCell"/>
</dbReference>
<accession>A0A8C5WI90</accession>
<reference evidence="10" key="1">
    <citation type="submission" date="2025-08" db="UniProtKB">
        <authorList>
            <consortium name="Ensembl"/>
        </authorList>
    </citation>
    <scope>IDENTIFICATION</scope>
</reference>
<keyword evidence="3 8" id="KW-1133">Transmembrane helix</keyword>
<evidence type="ECO:0000256" key="1">
    <source>
        <dbReference type="ARBA" id="ARBA00004141"/>
    </source>
</evidence>
<feature type="domain" description="G-protein coupled receptors family 1 profile" evidence="9">
    <location>
        <begin position="34"/>
        <end position="284"/>
    </location>
</feature>
<dbReference type="GO" id="GO:0004930">
    <property type="term" value="F:G protein-coupled receptor activity"/>
    <property type="evidence" value="ECO:0007669"/>
    <property type="project" value="UniProtKB-KW"/>
</dbReference>
<dbReference type="GO" id="GO:0004984">
    <property type="term" value="F:olfactory receptor activity"/>
    <property type="evidence" value="ECO:0007669"/>
    <property type="project" value="InterPro"/>
</dbReference>
<evidence type="ECO:0000256" key="6">
    <source>
        <dbReference type="ARBA" id="ARBA00023170"/>
    </source>
</evidence>
<dbReference type="PANTHER" id="PTHR48018">
    <property type="entry name" value="OLFACTORY RECEPTOR"/>
    <property type="match status" value="1"/>
</dbReference>
<dbReference type="Proteomes" id="UP000694569">
    <property type="component" value="Unplaced"/>
</dbReference>
<dbReference type="PRINTS" id="PR00245">
    <property type="entry name" value="OLFACTORYR"/>
</dbReference>
<evidence type="ECO:0000259" key="9">
    <source>
        <dbReference type="PROSITE" id="PS50262"/>
    </source>
</evidence>
<dbReference type="InterPro" id="IPR000276">
    <property type="entry name" value="GPCR_Rhodpsn"/>
</dbReference>
<sequence>MTSEFILIGLTQDSNLQVILFYLFLIMYLVTIISNVGICLIIHLSSHLHTPMYFFLSHLSFIDLCYSSSVVPNTMVHLLSQDKHITRLACATQLFVFSSFGSTECLLFGVMAYDRYVAICKPLYYGTIMTNQTCYMLITASYSAAVLQAGIQISSIFTLDFCSSGIINHFICDALPLIRLSCSDVFLNEILIMLCASFIGGGSLFIIFLSYSYIVSTVLKIPSSQGKRRAFSTCASHLTCVTLFYGTVLFNYLHPPGTASTVSQEMVASVFYIVVMPMINPLIYSLRNKEVKLVLHRLLGHTVIVQLTFAQG</sequence>
<feature type="transmembrane region" description="Helical" evidence="8">
    <location>
        <begin position="91"/>
        <end position="113"/>
    </location>
</feature>
<protein>
    <recommendedName>
        <fullName evidence="9">G-protein coupled receptors family 1 profile domain-containing protein</fullName>
    </recommendedName>
</protein>
<dbReference type="OrthoDB" id="9615015at2759"/>
<feature type="transmembrane region" description="Helical" evidence="8">
    <location>
        <begin position="53"/>
        <end position="71"/>
    </location>
</feature>
<evidence type="ECO:0000256" key="8">
    <source>
        <dbReference type="SAM" id="Phobius"/>
    </source>
</evidence>
<dbReference type="InterPro" id="IPR017452">
    <property type="entry name" value="GPCR_Rhodpsn_7TM"/>
</dbReference>
<dbReference type="GeneTree" id="ENSGT01150000286945"/>
<dbReference type="Ensembl" id="ENSLLET00000041945.1">
    <property type="protein sequence ID" value="ENSLLEP00000040308.1"/>
    <property type="gene ID" value="ENSLLEG00000025659.1"/>
</dbReference>
<evidence type="ECO:0000256" key="5">
    <source>
        <dbReference type="ARBA" id="ARBA00023136"/>
    </source>
</evidence>
<keyword evidence="4" id="KW-0297">G-protein coupled receptor</keyword>
<evidence type="ECO:0000256" key="3">
    <source>
        <dbReference type="ARBA" id="ARBA00022989"/>
    </source>
</evidence>
<dbReference type="Pfam" id="PF13853">
    <property type="entry name" value="7tm_4"/>
    <property type="match status" value="1"/>
</dbReference>
<feature type="transmembrane region" description="Helical" evidence="8">
    <location>
        <begin position="20"/>
        <end position="41"/>
    </location>
</feature>
<keyword evidence="6" id="KW-0675">Receptor</keyword>
<keyword evidence="11" id="KW-1185">Reference proteome</keyword>
<reference evidence="10" key="2">
    <citation type="submission" date="2025-09" db="UniProtKB">
        <authorList>
            <consortium name="Ensembl"/>
        </authorList>
    </citation>
    <scope>IDENTIFICATION</scope>
</reference>
<evidence type="ECO:0000313" key="10">
    <source>
        <dbReference type="Ensembl" id="ENSLLEP00000040308.1"/>
    </source>
</evidence>
<organism evidence="10 11">
    <name type="scientific">Leptobrachium leishanense</name>
    <name type="common">Leishan spiny toad</name>
    <dbReference type="NCBI Taxonomy" id="445787"/>
    <lineage>
        <taxon>Eukaryota</taxon>
        <taxon>Metazoa</taxon>
        <taxon>Chordata</taxon>
        <taxon>Craniata</taxon>
        <taxon>Vertebrata</taxon>
        <taxon>Euteleostomi</taxon>
        <taxon>Amphibia</taxon>
        <taxon>Batrachia</taxon>
        <taxon>Anura</taxon>
        <taxon>Pelobatoidea</taxon>
        <taxon>Megophryidae</taxon>
        <taxon>Leptobrachium</taxon>
    </lineage>
</organism>